<dbReference type="EMBL" id="MU277196">
    <property type="protein sequence ID" value="KAI0065250.1"/>
    <property type="molecule type" value="Genomic_DNA"/>
</dbReference>
<name>A0ACB8TB64_9AGAM</name>
<dbReference type="Proteomes" id="UP000814140">
    <property type="component" value="Unassembled WGS sequence"/>
</dbReference>
<reference evidence="1" key="1">
    <citation type="submission" date="2021-03" db="EMBL/GenBank/DDBJ databases">
        <authorList>
            <consortium name="DOE Joint Genome Institute"/>
            <person name="Ahrendt S."/>
            <person name="Looney B.P."/>
            <person name="Miyauchi S."/>
            <person name="Morin E."/>
            <person name="Drula E."/>
            <person name="Courty P.E."/>
            <person name="Chicoki N."/>
            <person name="Fauchery L."/>
            <person name="Kohler A."/>
            <person name="Kuo A."/>
            <person name="Labutti K."/>
            <person name="Pangilinan J."/>
            <person name="Lipzen A."/>
            <person name="Riley R."/>
            <person name="Andreopoulos W."/>
            <person name="He G."/>
            <person name="Johnson J."/>
            <person name="Barry K.W."/>
            <person name="Grigoriev I.V."/>
            <person name="Nagy L."/>
            <person name="Hibbett D."/>
            <person name="Henrissat B."/>
            <person name="Matheny P.B."/>
            <person name="Labbe J."/>
            <person name="Martin F."/>
        </authorList>
    </citation>
    <scope>NUCLEOTIDE SEQUENCE</scope>
    <source>
        <strain evidence="1">HHB10654</strain>
    </source>
</reference>
<accession>A0ACB8TB64</accession>
<reference evidence="1" key="2">
    <citation type="journal article" date="2022" name="New Phytol.">
        <title>Evolutionary transition to the ectomycorrhizal habit in the genomes of a hyperdiverse lineage of mushroom-forming fungi.</title>
        <authorList>
            <person name="Looney B."/>
            <person name="Miyauchi S."/>
            <person name="Morin E."/>
            <person name="Drula E."/>
            <person name="Courty P.E."/>
            <person name="Kohler A."/>
            <person name="Kuo A."/>
            <person name="LaButti K."/>
            <person name="Pangilinan J."/>
            <person name="Lipzen A."/>
            <person name="Riley R."/>
            <person name="Andreopoulos W."/>
            <person name="He G."/>
            <person name="Johnson J."/>
            <person name="Nolan M."/>
            <person name="Tritt A."/>
            <person name="Barry K.W."/>
            <person name="Grigoriev I.V."/>
            <person name="Nagy L.G."/>
            <person name="Hibbett D."/>
            <person name="Henrissat B."/>
            <person name="Matheny P.B."/>
            <person name="Labbe J."/>
            <person name="Martin F.M."/>
        </authorList>
    </citation>
    <scope>NUCLEOTIDE SEQUENCE</scope>
    <source>
        <strain evidence="1">HHB10654</strain>
    </source>
</reference>
<protein>
    <submittedName>
        <fullName evidence="1">FAD/NAD-P-binding domain-containing protein</fullName>
    </submittedName>
</protein>
<organism evidence="1 2">
    <name type="scientific">Artomyces pyxidatus</name>
    <dbReference type="NCBI Taxonomy" id="48021"/>
    <lineage>
        <taxon>Eukaryota</taxon>
        <taxon>Fungi</taxon>
        <taxon>Dikarya</taxon>
        <taxon>Basidiomycota</taxon>
        <taxon>Agaricomycotina</taxon>
        <taxon>Agaricomycetes</taxon>
        <taxon>Russulales</taxon>
        <taxon>Auriscalpiaceae</taxon>
        <taxon>Artomyces</taxon>
    </lineage>
</organism>
<sequence length="553" mass="60851">MSHPPVLVVGAGPCGLIAAITLRKNGVPVRIIERREGLHGAIRGTAVQPRMLEILESLGLLQDVQAISTPPFTIAVHGIGNEVLSHVVFAEESEASPGTPYLGMVNVSQAELEKVLRRHLELIGANVEMGVEMVALEQDKEKVTVTFRTKEGESTEQYNYVVAADGTRGPTRKLLDIPFIGKSKEEDTMIVANVECTDIDREHWHRWGEFGKKIFFLKPVLPAPSFQVQSMGVDLPKPPPDNTENLQKMFEDISKCRDIKLQNASWISEWRANIRMASKFAVGRVFLVGDSAHCHSPAGGQGTNTGVTDALNLAWKLALVFKGLASPTLLDTYESERMPIVAEMLNVTDKLHHLAWTEMPPSTLESGGQEAQANDPMWRPKHLLQLGVNYRWSRIVLEGRETEKDRGTVESNPYGVAGARLRAGDRAPDAPNLVETPSGDRMRLFAVLAGGNVHTVLVFLGQQPTDIERDIQAMAKYRDAGVASIAVIYPRGFVPKAVAGSRCFEDTGGHAYDGYELGEDSVTYVVVRPDGMIGAYAKTVEQLFHFFTFFMLN</sequence>
<keyword evidence="2" id="KW-1185">Reference proteome</keyword>
<evidence type="ECO:0000313" key="2">
    <source>
        <dbReference type="Proteomes" id="UP000814140"/>
    </source>
</evidence>
<proteinExistence type="predicted"/>
<evidence type="ECO:0000313" key="1">
    <source>
        <dbReference type="EMBL" id="KAI0065250.1"/>
    </source>
</evidence>
<gene>
    <name evidence="1" type="ORF">BV25DRAFT_1906308</name>
</gene>
<comment type="caution">
    <text evidence="1">The sequence shown here is derived from an EMBL/GenBank/DDBJ whole genome shotgun (WGS) entry which is preliminary data.</text>
</comment>